<accession>A0A917T061</accession>
<dbReference type="NCBIfam" id="NF011979">
    <property type="entry name" value="PRK15444.1"/>
    <property type="match status" value="1"/>
</dbReference>
<comment type="caution">
    <text evidence="2">The sequence shown here is derived from an EMBL/GenBank/DDBJ whole genome shotgun (WGS) entry which is preliminary data.</text>
</comment>
<reference evidence="2" key="1">
    <citation type="journal article" date="2014" name="Int. J. Syst. Evol. Microbiol.">
        <title>Complete genome sequence of Corynebacterium casei LMG S-19264T (=DSM 44701T), isolated from a smear-ripened cheese.</title>
        <authorList>
            <consortium name="US DOE Joint Genome Institute (JGI-PGF)"/>
            <person name="Walter F."/>
            <person name="Albersmeier A."/>
            <person name="Kalinowski J."/>
            <person name="Ruckert C."/>
        </authorList>
    </citation>
    <scope>NUCLEOTIDE SEQUENCE</scope>
    <source>
        <strain evidence="2">CGMCC 4.7308</strain>
    </source>
</reference>
<keyword evidence="3" id="KW-1185">Reference proteome</keyword>
<reference evidence="2" key="2">
    <citation type="submission" date="2020-09" db="EMBL/GenBank/DDBJ databases">
        <authorList>
            <person name="Sun Q."/>
            <person name="Zhou Y."/>
        </authorList>
    </citation>
    <scope>NUCLEOTIDE SEQUENCE</scope>
    <source>
        <strain evidence="2">CGMCC 4.7308</strain>
    </source>
</reference>
<dbReference type="GO" id="GO:0031419">
    <property type="term" value="F:cobalamin binding"/>
    <property type="evidence" value="ECO:0007669"/>
    <property type="project" value="InterPro"/>
</dbReference>
<feature type="domain" description="Diol/glycerol dehydratase large subunit" evidence="1">
    <location>
        <begin position="11"/>
        <end position="555"/>
    </location>
</feature>
<dbReference type="InterPro" id="IPR016176">
    <property type="entry name" value="Cbl-dep_enz_cat"/>
</dbReference>
<dbReference type="RefSeq" id="WP_188942026.1">
    <property type="nucleotide sequence ID" value="NZ_BMNA01000004.1"/>
</dbReference>
<dbReference type="AlphaFoldDB" id="A0A917T061"/>
<dbReference type="Pfam" id="PF02286">
    <property type="entry name" value="Dehydratase_LU"/>
    <property type="match status" value="1"/>
</dbReference>
<evidence type="ECO:0000313" key="3">
    <source>
        <dbReference type="Proteomes" id="UP000655208"/>
    </source>
</evidence>
<dbReference type="EMBL" id="BMNA01000004">
    <property type="protein sequence ID" value="GGM04627.1"/>
    <property type="molecule type" value="Genomic_DNA"/>
</dbReference>
<protein>
    <submittedName>
        <fullName evidence="2">Glycerol dehydratase large subunit</fullName>
    </submittedName>
</protein>
<evidence type="ECO:0000259" key="1">
    <source>
        <dbReference type="Pfam" id="PF02286"/>
    </source>
</evidence>
<dbReference type="InterPro" id="IPR010254">
    <property type="entry name" value="B12-dep_deHydtase_bsu"/>
</dbReference>
<dbReference type="GO" id="GO:0016836">
    <property type="term" value="F:hydro-lyase activity"/>
    <property type="evidence" value="ECO:0007669"/>
    <property type="project" value="InterPro"/>
</dbReference>
<dbReference type="Pfam" id="PF02288">
    <property type="entry name" value="Dehydratase_MU"/>
    <property type="match status" value="1"/>
</dbReference>
<dbReference type="InterPro" id="IPR036999">
    <property type="entry name" value="Diol/glycerol_deHase_lsu_sf"/>
</dbReference>
<dbReference type="InterPro" id="IPR003208">
    <property type="entry name" value="Dehydtase/Dehydtase_re"/>
</dbReference>
<dbReference type="InterPro" id="IPR003206">
    <property type="entry name" value="Diol/glycerol_deHydtase_lsu"/>
</dbReference>
<dbReference type="SUPFAM" id="SSF52968">
    <property type="entry name" value="B12-dependent dehydatase associated subunit"/>
    <property type="match status" value="1"/>
</dbReference>
<name>A0A917T061_9ACTN</name>
<dbReference type="Gene3D" id="3.40.50.10150">
    <property type="entry name" value="B12-dependent dehydatase associated subunit"/>
    <property type="match status" value="1"/>
</dbReference>
<dbReference type="Gene3D" id="3.20.20.350">
    <property type="entry name" value="Diol/glycerol dehydratase, large subunit"/>
    <property type="match status" value="1"/>
</dbReference>
<evidence type="ECO:0000313" key="2">
    <source>
        <dbReference type="EMBL" id="GGM04627.1"/>
    </source>
</evidence>
<gene>
    <name evidence="2" type="ORF">GCM10011594_26060</name>
</gene>
<proteinExistence type="predicted"/>
<dbReference type="SUPFAM" id="SSF51703">
    <property type="entry name" value="Cobalamin (vitamin B12)-dependent enzymes"/>
    <property type="match status" value="1"/>
</dbReference>
<dbReference type="Proteomes" id="UP000655208">
    <property type="component" value="Unassembled WGS sequence"/>
</dbReference>
<organism evidence="2 3">
    <name type="scientific">Nakamurella endophytica</name>
    <dbReference type="NCBI Taxonomy" id="1748367"/>
    <lineage>
        <taxon>Bacteria</taxon>
        <taxon>Bacillati</taxon>
        <taxon>Actinomycetota</taxon>
        <taxon>Actinomycetes</taxon>
        <taxon>Nakamurellales</taxon>
        <taxon>Nakamurellaceae</taxon>
        <taxon>Nakamurella</taxon>
    </lineage>
</organism>
<sequence>MTGPSPRVLGRLRVLDGRPVNLDGFSVPDAENGLVALASPDDPEPSLVVRDGRVVELDGVPEADFDVLDAFLAEYGLDLAVADEAMAVDDVEFARRTCDFTVPRDEIVRLVAGMTPAKLARIVALMTPVELQLAVAKMRVRRTPSIQAHVTNQLDDPLLLAADAASAVAYGFREVETTVPVLADAPSNAVAVLIGSQVGVPGALAQCSIEEALELRLGLRGLTTYAETVSIYGTEQVFVDGDDTPFSKALLTSAYASRGLKMRVTSGAGSEVLMGAAERRSMLFLESRCVLLARAMGSQGVQNGGIDGAAIVASVPEGMKELLAENLMVMMRDLESCSGNDTLVSESDIRRAAHTVPLFLAGSDYIFSGYGSIPRYDNTFAISNFNSEDIDDYLVLQRDWGVDGGLRSVSAAHLEQVRRRAARAAQAVYRDLGLADYDDSRVEDVVFANGSRDLPPVHPMLVAEAARAIEARRLSVVDVIASLGRTGFTEEAEHIAALTRCRLTGDHLQTAAIYTEDLTVLSKITDPNDYRGPGTGYRMSESRRAEVDGIRTARTIAQLTADQVPGPGAVDLVEVGAADTGHDPREVVVGVSPAFARTVWLAMSGLTIGEVLRQISAGLEEESCLLRIVRVPATIDLGMIGLTAARLAGSGVSIGLQGKGTALIHRRDLAPLANLELFSVAPLATARMYRLMGQNAARHAKGMRPVPILSGGTEQAITARYHARSVALTTLERRACEPGAAPVELRWVRP</sequence>